<sequence>MAGARNAELEGMKETEARKQHAEELSQSLLQASRKAEQQKRREQRALGEKTRDQIQMVKDVARSFFSSSKKLRYSPAMTPHLSCALWALSVAAATASNEFLVPNWVPSKRLRIRNACQSEPVWIAHMAGQGIGPDLQNVKIEANSMWDFVTPSNLSSTRYWPKFRCDDRGNGCLIGESGGPVQACGQEGCAPPVDTKFEATFGVQAEACNGEQKGCDWVDISLVDGFTVPFELSIHGTCYNGSGTLIQDSQKHIDCSGLDLYHCPAFEDVAGDTVDLRATMGGKVLGCYSPCSKMTLRQWDNDLAVGRSPKDHDLLPYCCPTPPVSPEECKAGPIRSTEYVQTLKRMCPGVYGFAYDDGMGLLRCDSSTKYLFTVGCPKTPDVGIPDELIAKRKLWRLPPLPSVPTKGCHIGAVAICPDGGRCSAESPCCSDGSLCPSWGAMEDASAGCPQPKRLTCVAETSWPSLDMCEVGDFVPCPVSGPQLGTRVALTAALVLQQQPVS</sequence>
<dbReference type="SMART" id="SM00205">
    <property type="entry name" value="THN"/>
    <property type="match status" value="1"/>
</dbReference>
<comment type="caution">
    <text evidence="2">The sequence shown here is derived from an EMBL/GenBank/DDBJ whole genome shotgun (WGS) entry which is preliminary data.</text>
</comment>
<dbReference type="InterPro" id="IPR001938">
    <property type="entry name" value="Thaumatin"/>
</dbReference>
<gene>
    <name evidence="2" type="ORF">C1SCF055_LOCUS23545</name>
</gene>
<reference evidence="3" key="2">
    <citation type="submission" date="2024-04" db="EMBL/GenBank/DDBJ databases">
        <authorList>
            <person name="Chen Y."/>
            <person name="Shah S."/>
            <person name="Dougan E. K."/>
            <person name="Thang M."/>
            <person name="Chan C."/>
        </authorList>
    </citation>
    <scope>NUCLEOTIDE SEQUENCE [LARGE SCALE GENOMIC DNA]</scope>
</reference>
<dbReference type="AlphaFoldDB" id="A0A9P1G4L4"/>
<protein>
    <submittedName>
        <fullName evidence="4">Pathogenesis-related thaumatin-like protein 3.5 (Allergen Cry j 3.5)</fullName>
    </submittedName>
</protein>
<keyword evidence="5" id="KW-1185">Reference proteome</keyword>
<dbReference type="Gene3D" id="2.60.110.10">
    <property type="entry name" value="Thaumatin"/>
    <property type="match status" value="1"/>
</dbReference>
<feature type="compositionally biased region" description="Basic and acidic residues" evidence="1">
    <location>
        <begin position="34"/>
        <end position="50"/>
    </location>
</feature>
<dbReference type="PROSITE" id="PS51367">
    <property type="entry name" value="THAUMATIN_2"/>
    <property type="match status" value="1"/>
</dbReference>
<evidence type="ECO:0000256" key="1">
    <source>
        <dbReference type="SAM" id="MobiDB-lite"/>
    </source>
</evidence>
<dbReference type="Proteomes" id="UP001152797">
    <property type="component" value="Unassembled WGS sequence"/>
</dbReference>
<evidence type="ECO:0000313" key="2">
    <source>
        <dbReference type="EMBL" id="CAI3997132.1"/>
    </source>
</evidence>
<dbReference type="InterPro" id="IPR037176">
    <property type="entry name" value="Osmotin/thaumatin-like_sf"/>
</dbReference>
<evidence type="ECO:0000313" key="4">
    <source>
        <dbReference type="EMBL" id="CAL4784444.1"/>
    </source>
</evidence>
<feature type="compositionally biased region" description="Basic and acidic residues" evidence="1">
    <location>
        <begin position="7"/>
        <end position="24"/>
    </location>
</feature>
<dbReference type="EMBL" id="CAMXCT030002293">
    <property type="protein sequence ID" value="CAL4784444.1"/>
    <property type="molecule type" value="Genomic_DNA"/>
</dbReference>
<organism evidence="2">
    <name type="scientific">Cladocopium goreaui</name>
    <dbReference type="NCBI Taxonomy" id="2562237"/>
    <lineage>
        <taxon>Eukaryota</taxon>
        <taxon>Sar</taxon>
        <taxon>Alveolata</taxon>
        <taxon>Dinophyceae</taxon>
        <taxon>Suessiales</taxon>
        <taxon>Symbiodiniaceae</taxon>
        <taxon>Cladocopium</taxon>
    </lineage>
</organism>
<evidence type="ECO:0000313" key="5">
    <source>
        <dbReference type="Proteomes" id="UP001152797"/>
    </source>
</evidence>
<dbReference type="Pfam" id="PF00314">
    <property type="entry name" value="Thaumatin"/>
    <property type="match status" value="1"/>
</dbReference>
<dbReference type="EMBL" id="CAMXCT010002293">
    <property type="protein sequence ID" value="CAI3997132.1"/>
    <property type="molecule type" value="Genomic_DNA"/>
</dbReference>
<dbReference type="SUPFAM" id="SSF49870">
    <property type="entry name" value="Osmotin, thaumatin-like protein"/>
    <property type="match status" value="1"/>
</dbReference>
<dbReference type="PANTHER" id="PTHR31048">
    <property type="entry name" value="OS03G0233200 PROTEIN"/>
    <property type="match status" value="1"/>
</dbReference>
<proteinExistence type="predicted"/>
<dbReference type="EMBL" id="CAMXCT020002293">
    <property type="protein sequence ID" value="CAL1150507.1"/>
    <property type="molecule type" value="Genomic_DNA"/>
</dbReference>
<accession>A0A9P1G4L4</accession>
<reference evidence="2" key="1">
    <citation type="submission" date="2022-10" db="EMBL/GenBank/DDBJ databases">
        <authorList>
            <person name="Chen Y."/>
            <person name="Dougan E. K."/>
            <person name="Chan C."/>
            <person name="Rhodes N."/>
            <person name="Thang M."/>
        </authorList>
    </citation>
    <scope>NUCLEOTIDE SEQUENCE</scope>
</reference>
<dbReference type="OrthoDB" id="423401at2759"/>
<evidence type="ECO:0000313" key="3">
    <source>
        <dbReference type="EMBL" id="CAL1150507.1"/>
    </source>
</evidence>
<name>A0A9P1G4L4_9DINO</name>
<feature type="region of interest" description="Disordered" evidence="1">
    <location>
        <begin position="1"/>
        <end position="50"/>
    </location>
</feature>